<name>F7PVF9_9MOLU</name>
<accession>F7PVF9</accession>
<dbReference type="STRING" id="1033810.HLPCO_001214"/>
<evidence type="ECO:0000313" key="2">
    <source>
        <dbReference type="Proteomes" id="UP000005707"/>
    </source>
</evidence>
<keyword evidence="2" id="KW-1185">Reference proteome</keyword>
<reference evidence="1 2" key="2">
    <citation type="journal article" date="2013" name="PLoS ONE">
        <title>INDIGO - INtegrated Data Warehouse of MIcrobial GenOmes with Examples from the Red Sea Extremophiles.</title>
        <authorList>
            <person name="Alam I."/>
            <person name="Antunes A."/>
            <person name="Kamau A.A."/>
            <person name="Ba Alawi W."/>
            <person name="Kalkatawi M."/>
            <person name="Stingl U."/>
            <person name="Bajic V.B."/>
        </authorList>
    </citation>
    <scope>NUCLEOTIDE SEQUENCE [LARGE SCALE GENOMIC DNA]</scope>
    <source>
        <strain evidence="1 2">SSD-17B</strain>
    </source>
</reference>
<reference evidence="1 2" key="1">
    <citation type="journal article" date="2011" name="J. Bacteriol.">
        <title>Genome sequence of Haloplasma contractile, an unusual contractile bacterium from a deep-sea anoxic brine lake.</title>
        <authorList>
            <person name="Antunes A."/>
            <person name="Alam I."/>
            <person name="El Dorry H."/>
            <person name="Siam R."/>
            <person name="Robertson A."/>
            <person name="Bajic V.B."/>
            <person name="Stingl U."/>
        </authorList>
    </citation>
    <scope>NUCLEOTIDE SEQUENCE [LARGE SCALE GENOMIC DNA]</scope>
    <source>
        <strain evidence="1 2">SSD-17B</strain>
    </source>
</reference>
<dbReference type="EMBL" id="AFNU02000003">
    <property type="protein sequence ID" value="ERJ12874.1"/>
    <property type="molecule type" value="Genomic_DNA"/>
</dbReference>
<organism evidence="1 2">
    <name type="scientific">Haloplasma contractile SSD-17B</name>
    <dbReference type="NCBI Taxonomy" id="1033810"/>
    <lineage>
        <taxon>Bacteria</taxon>
        <taxon>Bacillati</taxon>
        <taxon>Mycoplasmatota</taxon>
        <taxon>Mollicutes</taxon>
        <taxon>Haloplasmatales</taxon>
        <taxon>Haloplasmataceae</taxon>
        <taxon>Haloplasma</taxon>
    </lineage>
</organism>
<proteinExistence type="predicted"/>
<comment type="caution">
    <text evidence="1">The sequence shown here is derived from an EMBL/GenBank/DDBJ whole genome shotgun (WGS) entry which is preliminary data.</text>
</comment>
<protein>
    <submittedName>
        <fullName evidence="1">Uncharacterized protein</fullName>
    </submittedName>
</protein>
<sequence length="92" mass="10747">MKIPKKILLKKLTEFVTECKNEQALNSFFKELLRVDRIELGSSEQIVVTMDGNRKDYSPDELVAYMLDHVEDQGLIRKTVSHVKENFDYKKA</sequence>
<dbReference type="InParanoid" id="F7PVF9"/>
<dbReference type="Proteomes" id="UP000005707">
    <property type="component" value="Unassembled WGS sequence"/>
</dbReference>
<gene>
    <name evidence="1" type="ORF">HLPCO_001214</name>
</gene>
<evidence type="ECO:0000313" key="1">
    <source>
        <dbReference type="EMBL" id="ERJ12874.1"/>
    </source>
</evidence>
<dbReference type="AlphaFoldDB" id="F7PVF9"/>